<dbReference type="OrthoDB" id="5615941at2"/>
<dbReference type="PRINTS" id="PR00161">
    <property type="entry name" value="NIHGNASECYTB"/>
</dbReference>
<dbReference type="Gene3D" id="1.20.950.20">
    <property type="entry name" value="Transmembrane di-heme cytochromes, Chain C"/>
    <property type="match status" value="1"/>
</dbReference>
<feature type="transmembrane region" description="Helical" evidence="12">
    <location>
        <begin position="140"/>
        <end position="165"/>
    </location>
</feature>
<dbReference type="Pfam" id="PF01292">
    <property type="entry name" value="Ni_hydr_CYTB"/>
    <property type="match status" value="1"/>
</dbReference>
<keyword evidence="3" id="KW-0813">Transport</keyword>
<feature type="transmembrane region" description="Helical" evidence="12">
    <location>
        <begin position="90"/>
        <end position="111"/>
    </location>
</feature>
<keyword evidence="9 12" id="KW-1133">Transmembrane helix</keyword>
<evidence type="ECO:0000313" key="14">
    <source>
        <dbReference type="EMBL" id="SFA60185.1"/>
    </source>
</evidence>
<feature type="transmembrane region" description="Helical" evidence="12">
    <location>
        <begin position="26"/>
        <end position="49"/>
    </location>
</feature>
<sequence length="220" mass="24758">MAIIEPINQEIGEINTGKKYPASLRFWHWVNVIVLFGSLFTVLINATLFDHAQRSFVKTALMNAGAPVSDKQAGAVTHGLEDQVWGIHIYFGYALATLFLFRLIAEFFLPAAQRISPKIKKAYLAYFILKKEREAAKHELVVKGLYLVFYILLAIMVVTGLLLAFEDYTGIPRNMNHSIKEFHGFCMYLILGFIFIHLAGIFLAERKDGKGIVSDMINGG</sequence>
<dbReference type="InterPro" id="IPR000516">
    <property type="entry name" value="Ni-dep_Hydgase_cyt-B"/>
</dbReference>
<evidence type="ECO:0000256" key="3">
    <source>
        <dbReference type="ARBA" id="ARBA00022448"/>
    </source>
</evidence>
<comment type="subcellular location">
    <subcellularLocation>
        <location evidence="1">Cell membrane</location>
        <topology evidence="1">Multi-pass membrane protein</topology>
    </subcellularLocation>
</comment>
<evidence type="ECO:0000256" key="4">
    <source>
        <dbReference type="ARBA" id="ARBA00022475"/>
    </source>
</evidence>
<protein>
    <submittedName>
        <fullName evidence="14">Ni,Fe-hydrogenase I cytochrome b subunit</fullName>
    </submittedName>
</protein>
<dbReference type="PANTHER" id="PTHR30485:SF0">
    <property type="entry name" value="NI_FE-HYDROGENASE 1 B-TYPE CYTOCHROME SUBUNIT-RELATED"/>
    <property type="match status" value="1"/>
</dbReference>
<gene>
    <name evidence="14" type="ORF">SAMN04488511_12546</name>
</gene>
<name>A0A1I0U823_9SPHI</name>
<evidence type="ECO:0000259" key="13">
    <source>
        <dbReference type="Pfam" id="PF01292"/>
    </source>
</evidence>
<keyword evidence="10" id="KW-0408">Iron</keyword>
<evidence type="ECO:0000256" key="12">
    <source>
        <dbReference type="SAM" id="Phobius"/>
    </source>
</evidence>
<evidence type="ECO:0000256" key="6">
    <source>
        <dbReference type="ARBA" id="ARBA00022692"/>
    </source>
</evidence>
<feature type="transmembrane region" description="Helical" evidence="12">
    <location>
        <begin position="185"/>
        <end position="204"/>
    </location>
</feature>
<dbReference type="PANTHER" id="PTHR30485">
    <property type="entry name" value="NI/FE-HYDROGENASE 1 B-TYPE CYTOCHROME SUBUNIT"/>
    <property type="match status" value="1"/>
</dbReference>
<dbReference type="EMBL" id="FOJM01000025">
    <property type="protein sequence ID" value="SFA60185.1"/>
    <property type="molecule type" value="Genomic_DNA"/>
</dbReference>
<evidence type="ECO:0000256" key="5">
    <source>
        <dbReference type="ARBA" id="ARBA00022617"/>
    </source>
</evidence>
<dbReference type="RefSeq" id="WP_090988016.1">
    <property type="nucleotide sequence ID" value="NZ_FOJM01000025.1"/>
</dbReference>
<evidence type="ECO:0000256" key="1">
    <source>
        <dbReference type="ARBA" id="ARBA00004651"/>
    </source>
</evidence>
<comment type="similarity">
    <text evidence="2">Belongs to the HupC/HyaC/HydC family.</text>
</comment>
<organism evidence="14 15">
    <name type="scientific">Pedobacter suwonensis</name>
    <dbReference type="NCBI Taxonomy" id="332999"/>
    <lineage>
        <taxon>Bacteria</taxon>
        <taxon>Pseudomonadati</taxon>
        <taxon>Bacteroidota</taxon>
        <taxon>Sphingobacteriia</taxon>
        <taxon>Sphingobacteriales</taxon>
        <taxon>Sphingobacteriaceae</taxon>
        <taxon>Pedobacter</taxon>
    </lineage>
</organism>
<proteinExistence type="inferred from homology"/>
<keyword evidence="11 12" id="KW-0472">Membrane</keyword>
<keyword evidence="6 12" id="KW-0812">Transmembrane</keyword>
<dbReference type="SUPFAM" id="SSF81342">
    <property type="entry name" value="Transmembrane di-heme cytochromes"/>
    <property type="match status" value="1"/>
</dbReference>
<keyword evidence="5" id="KW-0349">Heme</keyword>
<evidence type="ECO:0000256" key="8">
    <source>
        <dbReference type="ARBA" id="ARBA00022982"/>
    </source>
</evidence>
<keyword evidence="7" id="KW-0479">Metal-binding</keyword>
<dbReference type="AlphaFoldDB" id="A0A1I0U823"/>
<dbReference type="InterPro" id="IPR016174">
    <property type="entry name" value="Di-haem_cyt_TM"/>
</dbReference>
<evidence type="ECO:0000256" key="10">
    <source>
        <dbReference type="ARBA" id="ARBA00023004"/>
    </source>
</evidence>
<keyword evidence="4" id="KW-1003">Cell membrane</keyword>
<evidence type="ECO:0000313" key="15">
    <source>
        <dbReference type="Proteomes" id="UP000198836"/>
    </source>
</evidence>
<reference evidence="15" key="1">
    <citation type="submission" date="2016-10" db="EMBL/GenBank/DDBJ databases">
        <authorList>
            <person name="Varghese N."/>
            <person name="Submissions S."/>
        </authorList>
    </citation>
    <scope>NUCLEOTIDE SEQUENCE [LARGE SCALE GENOMIC DNA]</scope>
    <source>
        <strain evidence="15">DSM 18130</strain>
    </source>
</reference>
<evidence type="ECO:0000256" key="2">
    <source>
        <dbReference type="ARBA" id="ARBA00008622"/>
    </source>
</evidence>
<feature type="domain" description="Cytochrome b561 bacterial/Ni-hydrogenase" evidence="13">
    <location>
        <begin position="20"/>
        <end position="219"/>
    </location>
</feature>
<evidence type="ECO:0000256" key="11">
    <source>
        <dbReference type="ARBA" id="ARBA00023136"/>
    </source>
</evidence>
<evidence type="ECO:0000256" key="7">
    <source>
        <dbReference type="ARBA" id="ARBA00022723"/>
    </source>
</evidence>
<dbReference type="GO" id="GO:0020037">
    <property type="term" value="F:heme binding"/>
    <property type="evidence" value="ECO:0007669"/>
    <property type="project" value="TreeGrafter"/>
</dbReference>
<dbReference type="STRING" id="332999.SAMN04488511_12546"/>
<dbReference type="Proteomes" id="UP000198836">
    <property type="component" value="Unassembled WGS sequence"/>
</dbReference>
<accession>A0A1I0U823</accession>
<keyword evidence="15" id="KW-1185">Reference proteome</keyword>
<dbReference type="GO" id="GO:0022904">
    <property type="term" value="P:respiratory electron transport chain"/>
    <property type="evidence" value="ECO:0007669"/>
    <property type="project" value="InterPro"/>
</dbReference>
<dbReference type="InterPro" id="IPR011577">
    <property type="entry name" value="Cyt_b561_bac/Ni-Hgenase"/>
</dbReference>
<keyword evidence="8" id="KW-0249">Electron transport</keyword>
<dbReference type="GO" id="GO:0009055">
    <property type="term" value="F:electron transfer activity"/>
    <property type="evidence" value="ECO:0007669"/>
    <property type="project" value="InterPro"/>
</dbReference>
<dbReference type="GO" id="GO:0005886">
    <property type="term" value="C:plasma membrane"/>
    <property type="evidence" value="ECO:0007669"/>
    <property type="project" value="UniProtKB-SubCell"/>
</dbReference>
<dbReference type="InterPro" id="IPR051542">
    <property type="entry name" value="Hydrogenase_cytochrome"/>
</dbReference>
<evidence type="ECO:0000256" key="9">
    <source>
        <dbReference type="ARBA" id="ARBA00022989"/>
    </source>
</evidence>
<dbReference type="GO" id="GO:0005506">
    <property type="term" value="F:iron ion binding"/>
    <property type="evidence" value="ECO:0007669"/>
    <property type="project" value="InterPro"/>
</dbReference>